<dbReference type="OrthoDB" id="6828292at2"/>
<dbReference type="InterPro" id="IPR036640">
    <property type="entry name" value="ABC1_TM_sf"/>
</dbReference>
<dbReference type="GO" id="GO:0008233">
    <property type="term" value="F:peptidase activity"/>
    <property type="evidence" value="ECO:0007669"/>
    <property type="project" value="InterPro"/>
</dbReference>
<feature type="domain" description="ABC transporter" evidence="8">
    <location>
        <begin position="482"/>
        <end position="708"/>
    </location>
</feature>
<protein>
    <submittedName>
        <fullName evidence="11">ATP-binding cassette subfamily B protein RaxB</fullName>
    </submittedName>
</protein>
<feature type="domain" description="Peptidase C39" evidence="10">
    <location>
        <begin position="12"/>
        <end position="131"/>
    </location>
</feature>
<gene>
    <name evidence="11" type="ORF">C8D90_101780</name>
</gene>
<reference evidence="11 12" key="1">
    <citation type="submission" date="2018-07" db="EMBL/GenBank/DDBJ databases">
        <title>Genomic Encyclopedia of Type Strains, Phase IV (KMG-IV): sequencing the most valuable type-strain genomes for metagenomic binning, comparative biology and taxonomic classification.</title>
        <authorList>
            <person name="Goeker M."/>
        </authorList>
    </citation>
    <scope>NUCLEOTIDE SEQUENCE [LARGE SCALE GENOMIC DNA]</scope>
    <source>
        <strain evidence="11 12">DSM 103736</strain>
    </source>
</reference>
<dbReference type="Pfam" id="PF00005">
    <property type="entry name" value="ABC_tran"/>
    <property type="match status" value="1"/>
</dbReference>
<sequence>MEFNIIPTVVIQNEANECGLACIAMFAESQGIQITLDELREKYPASSHGMTMKQVCEVLHELSLPVCPVIFEFNELRELPLPAILHYGAGHFVLLAWRRGENICVMNPAIGQQLIPAAALKEQISGYAVILPADYQPDQQKIKAAKREQRQKRLSFLSLRDTAAIKGIYRLMLIAFAISLTLFIMPIMVSSAINDVYSSAGAIEFPYLLYISVFILSSLLGLWVKFLSEGFIRRFILVKSASGFSSLLNNSLTYFEKRAPGDIYTRFLSWQNANGKKIDLDNVLRIDWLIVVIAFLVMSYINFSLALVSFAGVTLMGIISIWAMYRDRFYTQLIEQQGAEQNDHIMETIQGFSTIKAAGLVTDRQLAFSRFSSRLFNTLQRRNIYETIKNNIYQLVNSLEMILFMMIALPQLKNGGMTLGAFFAYGFIKQIFYSNVTSIFFAILEKNKISIIDARARDIFPTQPQNAASSAPVAVKQFEHELSLHNIEFAYDREKSLFSDFSLTVAKRSAIAIVGQSGCGKSTLLKIMTGLLPATQGHITVDAVSYQDEALSALSFLQNQDDILFNGSVRENITLFSAVSPAQEALVQRLIEAVDLQPAIAALPGGLNALIRESHAGLSLGQRQRLLLARALYSQRQILILDEPTANLDQDTALRVMTNIIELCREQQKTLIVVTHSVELQPLFDRVYEMSEGKLLNPPASPASEQEAQCL</sequence>
<dbReference type="Pfam" id="PF00664">
    <property type="entry name" value="ABC_membrane"/>
    <property type="match status" value="1"/>
</dbReference>
<dbReference type="InterPro" id="IPR017871">
    <property type="entry name" value="ABC_transporter-like_CS"/>
</dbReference>
<dbReference type="GO" id="GO:0005886">
    <property type="term" value="C:plasma membrane"/>
    <property type="evidence" value="ECO:0007669"/>
    <property type="project" value="UniProtKB-SubCell"/>
</dbReference>
<dbReference type="Pfam" id="PF03412">
    <property type="entry name" value="Peptidase_C39"/>
    <property type="match status" value="1"/>
</dbReference>
<dbReference type="PROSITE" id="PS50929">
    <property type="entry name" value="ABC_TM1F"/>
    <property type="match status" value="1"/>
</dbReference>
<dbReference type="PANTHER" id="PTHR24221:SF606">
    <property type="entry name" value="COLICIN V SECRETION-PROCESSING ATP-BINDING PROTEIN"/>
    <property type="match status" value="1"/>
</dbReference>
<comment type="subcellular location">
    <subcellularLocation>
        <location evidence="1">Cell membrane</location>
        <topology evidence="1">Multi-pass membrane protein</topology>
    </subcellularLocation>
</comment>
<evidence type="ECO:0000256" key="5">
    <source>
        <dbReference type="ARBA" id="ARBA00022989"/>
    </source>
</evidence>
<dbReference type="GO" id="GO:0005524">
    <property type="term" value="F:ATP binding"/>
    <property type="evidence" value="ECO:0007669"/>
    <property type="project" value="UniProtKB-KW"/>
</dbReference>
<name>A0A370R4G9_9GAMM</name>
<dbReference type="GO" id="GO:0140359">
    <property type="term" value="F:ABC-type transporter activity"/>
    <property type="evidence" value="ECO:0007669"/>
    <property type="project" value="InterPro"/>
</dbReference>
<evidence type="ECO:0000256" key="7">
    <source>
        <dbReference type="SAM" id="Phobius"/>
    </source>
</evidence>
<evidence type="ECO:0000256" key="4">
    <source>
        <dbReference type="ARBA" id="ARBA00022840"/>
    </source>
</evidence>
<feature type="transmembrane region" description="Helical" evidence="7">
    <location>
        <begin position="205"/>
        <end position="224"/>
    </location>
</feature>
<evidence type="ECO:0000256" key="3">
    <source>
        <dbReference type="ARBA" id="ARBA00022741"/>
    </source>
</evidence>
<dbReference type="GO" id="GO:0016887">
    <property type="term" value="F:ATP hydrolysis activity"/>
    <property type="evidence" value="ECO:0007669"/>
    <property type="project" value="InterPro"/>
</dbReference>
<evidence type="ECO:0000313" key="12">
    <source>
        <dbReference type="Proteomes" id="UP000254848"/>
    </source>
</evidence>
<evidence type="ECO:0000259" key="9">
    <source>
        <dbReference type="PROSITE" id="PS50929"/>
    </source>
</evidence>
<dbReference type="Gene3D" id="1.20.1560.10">
    <property type="entry name" value="ABC transporter type 1, transmembrane domain"/>
    <property type="match status" value="1"/>
</dbReference>
<dbReference type="RefSeq" id="WP_115457059.1">
    <property type="nucleotide sequence ID" value="NZ_QRAP01000001.1"/>
</dbReference>
<dbReference type="PROSITE" id="PS00211">
    <property type="entry name" value="ABC_TRANSPORTER_1"/>
    <property type="match status" value="1"/>
</dbReference>
<dbReference type="CDD" id="cd03228">
    <property type="entry name" value="ABCC_MRP_Like"/>
    <property type="match status" value="1"/>
</dbReference>
<dbReference type="EMBL" id="QRAP01000001">
    <property type="protein sequence ID" value="RDK97332.1"/>
    <property type="molecule type" value="Genomic_DNA"/>
</dbReference>
<evidence type="ECO:0000256" key="6">
    <source>
        <dbReference type="ARBA" id="ARBA00023136"/>
    </source>
</evidence>
<dbReference type="PROSITE" id="PS50893">
    <property type="entry name" value="ABC_TRANSPORTER_2"/>
    <property type="match status" value="1"/>
</dbReference>
<keyword evidence="12" id="KW-1185">Reference proteome</keyword>
<keyword evidence="3" id="KW-0547">Nucleotide-binding</keyword>
<comment type="caution">
    <text evidence="11">The sequence shown here is derived from an EMBL/GenBank/DDBJ whole genome shotgun (WGS) entry which is preliminary data.</text>
</comment>
<keyword evidence="2 7" id="KW-0812">Transmembrane</keyword>
<evidence type="ECO:0000313" key="11">
    <source>
        <dbReference type="EMBL" id="RDK97332.1"/>
    </source>
</evidence>
<dbReference type="InterPro" id="IPR003593">
    <property type="entry name" value="AAA+_ATPase"/>
</dbReference>
<dbReference type="InterPro" id="IPR005074">
    <property type="entry name" value="Peptidase_C39"/>
</dbReference>
<dbReference type="SMART" id="SM00382">
    <property type="entry name" value="AAA"/>
    <property type="match status" value="1"/>
</dbReference>
<feature type="transmembrane region" description="Helical" evidence="7">
    <location>
        <begin position="391"/>
        <end position="410"/>
    </location>
</feature>
<dbReference type="AlphaFoldDB" id="A0A370R4G9"/>
<feature type="transmembrane region" description="Helical" evidence="7">
    <location>
        <begin position="168"/>
        <end position="193"/>
    </location>
</feature>
<dbReference type="InterPro" id="IPR039421">
    <property type="entry name" value="Type_1_exporter"/>
</dbReference>
<dbReference type="InterPro" id="IPR027417">
    <property type="entry name" value="P-loop_NTPase"/>
</dbReference>
<feature type="domain" description="ABC transmembrane type-1" evidence="9">
    <location>
        <begin position="171"/>
        <end position="448"/>
    </location>
</feature>
<evidence type="ECO:0000259" key="8">
    <source>
        <dbReference type="PROSITE" id="PS50893"/>
    </source>
</evidence>
<dbReference type="SUPFAM" id="SSF52540">
    <property type="entry name" value="P-loop containing nucleoside triphosphate hydrolases"/>
    <property type="match status" value="1"/>
</dbReference>
<dbReference type="Proteomes" id="UP000254848">
    <property type="component" value="Unassembled WGS sequence"/>
</dbReference>
<keyword evidence="5 7" id="KW-1133">Transmembrane helix</keyword>
<dbReference type="GO" id="GO:0006508">
    <property type="term" value="P:proteolysis"/>
    <property type="evidence" value="ECO:0007669"/>
    <property type="project" value="InterPro"/>
</dbReference>
<dbReference type="GO" id="GO:0034040">
    <property type="term" value="F:ATPase-coupled lipid transmembrane transporter activity"/>
    <property type="evidence" value="ECO:0007669"/>
    <property type="project" value="TreeGrafter"/>
</dbReference>
<feature type="transmembrane region" description="Helical" evidence="7">
    <location>
        <begin position="283"/>
        <end position="301"/>
    </location>
</feature>
<proteinExistence type="predicted"/>
<dbReference type="InterPro" id="IPR003439">
    <property type="entry name" value="ABC_transporter-like_ATP-bd"/>
</dbReference>
<dbReference type="PROSITE" id="PS50990">
    <property type="entry name" value="PEPTIDASE_C39"/>
    <property type="match status" value="1"/>
</dbReference>
<evidence type="ECO:0000256" key="1">
    <source>
        <dbReference type="ARBA" id="ARBA00004651"/>
    </source>
</evidence>
<keyword evidence="4 11" id="KW-0067">ATP-binding</keyword>
<dbReference type="Gene3D" id="3.40.50.300">
    <property type="entry name" value="P-loop containing nucleotide triphosphate hydrolases"/>
    <property type="match status" value="1"/>
</dbReference>
<evidence type="ECO:0000259" key="10">
    <source>
        <dbReference type="PROSITE" id="PS50990"/>
    </source>
</evidence>
<keyword evidence="6 7" id="KW-0472">Membrane</keyword>
<feature type="transmembrane region" description="Helical" evidence="7">
    <location>
        <begin position="307"/>
        <end position="325"/>
    </location>
</feature>
<dbReference type="Gene3D" id="3.90.70.10">
    <property type="entry name" value="Cysteine proteinases"/>
    <property type="match status" value="1"/>
</dbReference>
<dbReference type="InterPro" id="IPR011527">
    <property type="entry name" value="ABC1_TM_dom"/>
</dbReference>
<accession>A0A370R4G9</accession>
<dbReference type="SUPFAM" id="SSF90123">
    <property type="entry name" value="ABC transporter transmembrane region"/>
    <property type="match status" value="1"/>
</dbReference>
<dbReference type="PANTHER" id="PTHR24221">
    <property type="entry name" value="ATP-BINDING CASSETTE SUB-FAMILY B"/>
    <property type="match status" value="1"/>
</dbReference>
<organism evidence="11 12">
    <name type="scientific">Enterobacillus tribolii</name>
    <dbReference type="NCBI Taxonomy" id="1487935"/>
    <lineage>
        <taxon>Bacteria</taxon>
        <taxon>Pseudomonadati</taxon>
        <taxon>Pseudomonadota</taxon>
        <taxon>Gammaproteobacteria</taxon>
        <taxon>Enterobacterales</taxon>
        <taxon>Hafniaceae</taxon>
        <taxon>Enterobacillus</taxon>
    </lineage>
</organism>
<feature type="transmembrane region" description="Helical" evidence="7">
    <location>
        <begin position="422"/>
        <end position="444"/>
    </location>
</feature>
<evidence type="ECO:0000256" key="2">
    <source>
        <dbReference type="ARBA" id="ARBA00022692"/>
    </source>
</evidence>